<gene>
    <name evidence="1" type="ORF">BV25DRAFT_1833324</name>
</gene>
<dbReference type="EMBL" id="MU277301">
    <property type="protein sequence ID" value="KAI0055268.1"/>
    <property type="molecule type" value="Genomic_DNA"/>
</dbReference>
<reference evidence="1" key="1">
    <citation type="submission" date="2021-03" db="EMBL/GenBank/DDBJ databases">
        <authorList>
            <consortium name="DOE Joint Genome Institute"/>
            <person name="Ahrendt S."/>
            <person name="Looney B.P."/>
            <person name="Miyauchi S."/>
            <person name="Morin E."/>
            <person name="Drula E."/>
            <person name="Courty P.E."/>
            <person name="Chicoki N."/>
            <person name="Fauchery L."/>
            <person name="Kohler A."/>
            <person name="Kuo A."/>
            <person name="Labutti K."/>
            <person name="Pangilinan J."/>
            <person name="Lipzen A."/>
            <person name="Riley R."/>
            <person name="Andreopoulos W."/>
            <person name="He G."/>
            <person name="Johnson J."/>
            <person name="Barry K.W."/>
            <person name="Grigoriev I.V."/>
            <person name="Nagy L."/>
            <person name="Hibbett D."/>
            <person name="Henrissat B."/>
            <person name="Matheny P.B."/>
            <person name="Labbe J."/>
            <person name="Martin F."/>
        </authorList>
    </citation>
    <scope>NUCLEOTIDE SEQUENCE</scope>
    <source>
        <strain evidence="1">HHB10654</strain>
    </source>
</reference>
<evidence type="ECO:0000313" key="1">
    <source>
        <dbReference type="EMBL" id="KAI0055268.1"/>
    </source>
</evidence>
<keyword evidence="2" id="KW-1185">Reference proteome</keyword>
<protein>
    <submittedName>
        <fullName evidence="1">Uncharacterized protein</fullName>
    </submittedName>
</protein>
<evidence type="ECO:0000313" key="2">
    <source>
        <dbReference type="Proteomes" id="UP000814140"/>
    </source>
</evidence>
<reference evidence="1" key="2">
    <citation type="journal article" date="2022" name="New Phytol.">
        <title>Evolutionary transition to the ectomycorrhizal habit in the genomes of a hyperdiverse lineage of mushroom-forming fungi.</title>
        <authorList>
            <person name="Looney B."/>
            <person name="Miyauchi S."/>
            <person name="Morin E."/>
            <person name="Drula E."/>
            <person name="Courty P.E."/>
            <person name="Kohler A."/>
            <person name="Kuo A."/>
            <person name="LaButti K."/>
            <person name="Pangilinan J."/>
            <person name="Lipzen A."/>
            <person name="Riley R."/>
            <person name="Andreopoulos W."/>
            <person name="He G."/>
            <person name="Johnson J."/>
            <person name="Nolan M."/>
            <person name="Tritt A."/>
            <person name="Barry K.W."/>
            <person name="Grigoriev I.V."/>
            <person name="Nagy L.G."/>
            <person name="Hibbett D."/>
            <person name="Henrissat B."/>
            <person name="Matheny P.B."/>
            <person name="Labbe J."/>
            <person name="Martin F.M."/>
        </authorList>
    </citation>
    <scope>NUCLEOTIDE SEQUENCE</scope>
    <source>
        <strain evidence="1">HHB10654</strain>
    </source>
</reference>
<proteinExistence type="predicted"/>
<name>A0ACB8SH97_9AGAM</name>
<accession>A0ACB8SH97</accession>
<organism evidence="1 2">
    <name type="scientific">Artomyces pyxidatus</name>
    <dbReference type="NCBI Taxonomy" id="48021"/>
    <lineage>
        <taxon>Eukaryota</taxon>
        <taxon>Fungi</taxon>
        <taxon>Dikarya</taxon>
        <taxon>Basidiomycota</taxon>
        <taxon>Agaricomycotina</taxon>
        <taxon>Agaricomycetes</taxon>
        <taxon>Russulales</taxon>
        <taxon>Auriscalpiaceae</taxon>
        <taxon>Artomyces</taxon>
    </lineage>
</organism>
<comment type="caution">
    <text evidence="1">The sequence shown here is derived from an EMBL/GenBank/DDBJ whole genome shotgun (WGS) entry which is preliminary data.</text>
</comment>
<sequence length="373" mass="41939">MLPRRHPRYTILLGLLLLGTLALLLPDSPLRSSYTPRPHISTPHVQTETGVLSASVQRAERVYQRMLRMRERLITKYGPRPENIVLFPPDKDPWPAYTVWDFFPPAFNCPHEIERVGALGDGGKWVCGLSRLRHKEDCVIYSVGSPADASFEAEVLARTEFCQLFLYDPSSSSAPRALTRQDNLDLAPEDVEDGPWDAHGRVHFKRWGVAGWEAHGPDDKVKLYTLQSLMKANGHTHIDLLKVDLEGWEFDALSTFVAAQSPNGLPPYTTAAPVPEDVPMLPVGQMLLELHLWGRPFPDLLHWWTVLERAGLRATASEPNLVYQNYNRGQSSELADYTFVNVRTPNVFTSELTPPPPPPAPARDEEEVVSKES</sequence>
<dbReference type="Proteomes" id="UP000814140">
    <property type="component" value="Unassembled WGS sequence"/>
</dbReference>